<dbReference type="Pfam" id="PF01027">
    <property type="entry name" value="Bax1-I"/>
    <property type="match status" value="1"/>
</dbReference>
<feature type="transmembrane region" description="Helical" evidence="6">
    <location>
        <begin position="90"/>
        <end position="110"/>
    </location>
</feature>
<keyword evidence="3 6" id="KW-0812">Transmembrane</keyword>
<feature type="transmembrane region" description="Helical" evidence="6">
    <location>
        <begin position="172"/>
        <end position="193"/>
    </location>
</feature>
<keyword evidence="5 6" id="KW-0472">Membrane</keyword>
<evidence type="ECO:0000313" key="8">
    <source>
        <dbReference type="Proteomes" id="UP000595897"/>
    </source>
</evidence>
<dbReference type="GO" id="GO:0005886">
    <property type="term" value="C:plasma membrane"/>
    <property type="evidence" value="ECO:0007669"/>
    <property type="project" value="TreeGrafter"/>
</dbReference>
<dbReference type="CDD" id="cd10432">
    <property type="entry name" value="BI-1-like_bacterial"/>
    <property type="match status" value="1"/>
</dbReference>
<dbReference type="PANTHER" id="PTHR23291:SF50">
    <property type="entry name" value="PROTEIN LIFEGUARD 4"/>
    <property type="match status" value="1"/>
</dbReference>
<evidence type="ECO:0000313" key="7">
    <source>
        <dbReference type="EMBL" id="BCN30417.1"/>
    </source>
</evidence>
<keyword evidence="8" id="KW-1185">Reference proteome</keyword>
<feature type="transmembrane region" description="Helical" evidence="6">
    <location>
        <begin position="122"/>
        <end position="140"/>
    </location>
</feature>
<evidence type="ECO:0000256" key="1">
    <source>
        <dbReference type="ARBA" id="ARBA00004141"/>
    </source>
</evidence>
<feature type="transmembrane region" description="Helical" evidence="6">
    <location>
        <begin position="199"/>
        <end position="217"/>
    </location>
</feature>
<evidence type="ECO:0000256" key="5">
    <source>
        <dbReference type="ARBA" id="ARBA00023136"/>
    </source>
</evidence>
<evidence type="ECO:0000256" key="3">
    <source>
        <dbReference type="ARBA" id="ARBA00022692"/>
    </source>
</evidence>
<reference evidence="7 8" key="1">
    <citation type="submission" date="2020-11" db="EMBL/GenBank/DDBJ databases">
        <title>Draft genome sequencing of a Lachnospiraceae strain isolated from anoxic soil subjected to BSD treatment.</title>
        <authorList>
            <person name="Uek A."/>
            <person name="Tonouchi A."/>
        </authorList>
    </citation>
    <scope>NUCLEOTIDE SEQUENCE [LARGE SCALE GENOMIC DNA]</scope>
    <source>
        <strain evidence="7 8">TB5</strain>
    </source>
</reference>
<dbReference type="Proteomes" id="UP000595897">
    <property type="component" value="Chromosome"/>
</dbReference>
<feature type="transmembrane region" description="Helical" evidence="6">
    <location>
        <begin position="237"/>
        <end position="257"/>
    </location>
</feature>
<dbReference type="AlphaFoldDB" id="A0A7R7EKG3"/>
<dbReference type="EMBL" id="AP024169">
    <property type="protein sequence ID" value="BCN30417.1"/>
    <property type="molecule type" value="Genomic_DNA"/>
</dbReference>
<proteinExistence type="inferred from homology"/>
<dbReference type="InterPro" id="IPR006214">
    <property type="entry name" value="Bax_inhibitor_1-related"/>
</dbReference>
<accession>A0A7R7EKG3</accession>
<gene>
    <name evidence="7" type="primary">ybhL</name>
    <name evidence="7" type="ORF">bsdtb5_17120</name>
</gene>
<evidence type="ECO:0000256" key="6">
    <source>
        <dbReference type="RuleBase" id="RU004379"/>
    </source>
</evidence>
<keyword evidence="4 6" id="KW-1133">Transmembrane helix</keyword>
<feature type="transmembrane region" description="Helical" evidence="6">
    <location>
        <begin position="146"/>
        <end position="165"/>
    </location>
</feature>
<sequence length="265" mass="28891">MDDNFNKNQDQMNQNYHTYNSDNGNYQNYGYSDAYGNSYQSSQSALDLEAKVQGVISKTFLFMFMVLLVTAASAYMTYSTGVGLNLLRNGMMTPILVAEVAVVLLANATLRRNNAILSSIMLFVYSVVNGITLSTVFYVYEITSIISIFVIAAVVFGCMATYGLVTKKDLTALGTIGMMGLVGVIVLGIVNIFLHSNTLGLGIAAVGLAIFIGLTAYDLQKLKNIARSNIGMSETSLALYGALVLYLDFINIFLQLLRLFGRARD</sequence>
<comment type="subcellular location">
    <subcellularLocation>
        <location evidence="1">Membrane</location>
        <topology evidence="1">Multi-pass membrane protein</topology>
    </subcellularLocation>
</comment>
<protein>
    <submittedName>
        <fullName evidence="7">Inner membrane protein YbhL</fullName>
    </submittedName>
</protein>
<evidence type="ECO:0000256" key="4">
    <source>
        <dbReference type="ARBA" id="ARBA00022989"/>
    </source>
</evidence>
<feature type="transmembrane region" description="Helical" evidence="6">
    <location>
        <begin position="60"/>
        <end position="78"/>
    </location>
</feature>
<comment type="similarity">
    <text evidence="2 6">Belongs to the BI1 family.</text>
</comment>
<dbReference type="PANTHER" id="PTHR23291">
    <property type="entry name" value="BAX INHIBITOR-RELATED"/>
    <property type="match status" value="1"/>
</dbReference>
<dbReference type="KEGG" id="ahb:bsdtb5_17120"/>
<dbReference type="RefSeq" id="WP_271715638.1">
    <property type="nucleotide sequence ID" value="NZ_AP024169.1"/>
</dbReference>
<organism evidence="7 8">
    <name type="scientific">Anaeromicropila herbilytica</name>
    <dbReference type="NCBI Taxonomy" id="2785025"/>
    <lineage>
        <taxon>Bacteria</taxon>
        <taxon>Bacillati</taxon>
        <taxon>Bacillota</taxon>
        <taxon>Clostridia</taxon>
        <taxon>Lachnospirales</taxon>
        <taxon>Lachnospiraceae</taxon>
        <taxon>Anaeromicropila</taxon>
    </lineage>
</organism>
<name>A0A7R7EKG3_9FIRM</name>
<evidence type="ECO:0000256" key="2">
    <source>
        <dbReference type="ARBA" id="ARBA00010350"/>
    </source>
</evidence>